<dbReference type="EMBL" id="LT598455">
    <property type="protein sequence ID" value="SCU88777.1"/>
    <property type="molecule type" value="Genomic_DNA"/>
</dbReference>
<comment type="similarity">
    <text evidence="2">Belongs to the glycosyl hydrolase 38 family.</text>
</comment>
<dbReference type="GO" id="GO:0004559">
    <property type="term" value="F:alpha-mannosidase activity"/>
    <property type="evidence" value="ECO:0007669"/>
    <property type="project" value="UniProtKB-EC"/>
</dbReference>
<name>A0A1G4JF04_9SACH</name>
<dbReference type="Gene3D" id="1.20.1270.50">
    <property type="entry name" value="Glycoside hydrolase family 38, central domain"/>
    <property type="match status" value="1"/>
</dbReference>
<accession>A0A1G4JF04</accession>
<evidence type="ECO:0000256" key="4">
    <source>
        <dbReference type="ARBA" id="ARBA00022723"/>
    </source>
</evidence>
<dbReference type="GO" id="GO:0000328">
    <property type="term" value="C:fungal-type vacuole lumen"/>
    <property type="evidence" value="ECO:0007669"/>
    <property type="project" value="EnsemblFungi"/>
</dbReference>
<dbReference type="InterPro" id="IPR027291">
    <property type="entry name" value="Glyco_hydro_38_N_sf"/>
</dbReference>
<dbReference type="GO" id="GO:0006995">
    <property type="term" value="P:cellular response to nitrogen starvation"/>
    <property type="evidence" value="ECO:0007669"/>
    <property type="project" value="EnsemblFungi"/>
</dbReference>
<dbReference type="SUPFAM" id="SSF88713">
    <property type="entry name" value="Glycoside hydrolase/deacetylase"/>
    <property type="match status" value="1"/>
</dbReference>
<dbReference type="Pfam" id="PF07748">
    <property type="entry name" value="Glyco_hydro_38C"/>
    <property type="match status" value="1"/>
</dbReference>
<dbReference type="InterPro" id="IPR011330">
    <property type="entry name" value="Glyco_hydro/deAcase_b/a-brl"/>
</dbReference>
<dbReference type="AlphaFoldDB" id="A0A1G4JF04"/>
<dbReference type="EC" id="3.2.1.24" evidence="3"/>
<dbReference type="SUPFAM" id="SSF74650">
    <property type="entry name" value="Galactose mutarotase-like"/>
    <property type="match status" value="1"/>
</dbReference>
<evidence type="ECO:0000313" key="10">
    <source>
        <dbReference type="EMBL" id="SCU88777.1"/>
    </source>
</evidence>
<dbReference type="GO" id="GO:0000329">
    <property type="term" value="C:fungal-type vacuole membrane"/>
    <property type="evidence" value="ECO:0007669"/>
    <property type="project" value="EnsemblFungi"/>
</dbReference>
<dbReference type="PANTHER" id="PTHR46017:SF1">
    <property type="entry name" value="ALPHA-MANNOSIDASE 2C1"/>
    <property type="match status" value="1"/>
</dbReference>
<evidence type="ECO:0000256" key="3">
    <source>
        <dbReference type="ARBA" id="ARBA00012752"/>
    </source>
</evidence>
<dbReference type="Pfam" id="PF09261">
    <property type="entry name" value="Alpha-mann_mid"/>
    <property type="match status" value="1"/>
</dbReference>
<evidence type="ECO:0000313" key="11">
    <source>
        <dbReference type="Proteomes" id="UP000190274"/>
    </source>
</evidence>
<comment type="function">
    <text evidence="7">Degrades free oligosaccharides in the vacuole.</text>
</comment>
<dbReference type="Pfam" id="PF17677">
    <property type="entry name" value="Glyco_hydro38C2"/>
    <property type="match status" value="1"/>
</dbReference>
<dbReference type="SMART" id="SM00872">
    <property type="entry name" value="Alpha-mann_mid"/>
    <property type="match status" value="1"/>
</dbReference>
<dbReference type="STRING" id="1266660.A0A1G4JF04"/>
<gene>
    <name evidence="10" type="ORF">LADA_0E12024G</name>
</gene>
<dbReference type="Proteomes" id="UP000190274">
    <property type="component" value="Chromosome E"/>
</dbReference>
<dbReference type="Gene3D" id="2.70.98.30">
    <property type="entry name" value="Golgi alpha-mannosidase II, domain 4"/>
    <property type="match status" value="1"/>
</dbReference>
<evidence type="ECO:0000256" key="8">
    <source>
        <dbReference type="ARBA" id="ARBA00071615"/>
    </source>
</evidence>
<dbReference type="InterPro" id="IPR011682">
    <property type="entry name" value="Glyco_hydro_38_C"/>
</dbReference>
<dbReference type="InterPro" id="IPR054723">
    <property type="entry name" value="Ams1-like_N"/>
</dbReference>
<feature type="domain" description="Glycoside hydrolase family 38 central" evidence="9">
    <location>
        <begin position="560"/>
        <end position="640"/>
    </location>
</feature>
<comment type="catalytic activity">
    <reaction evidence="1">
        <text>Hydrolysis of terminal, non-reducing alpha-D-mannose residues in alpha-D-mannosides.</text>
        <dbReference type="EC" id="3.2.1.24"/>
    </reaction>
</comment>
<keyword evidence="6" id="KW-0326">Glycosidase</keyword>
<dbReference type="FunFam" id="2.70.98.30:FF:000001">
    <property type="entry name" value="alpha-mannosidase 2C1 isoform X2"/>
    <property type="match status" value="1"/>
</dbReference>
<sequence>MGYPERSSDPNITPVKGIYEGRLRQFIDNGGQYKQLNLPKFYDKARISLDRDYIKVQWYQVAFEKGSSPVSPDKRPPWDEIIQRDKNKELKFRDAWKGQPFGPSWSTTWFKVTLDIPDEWIDHGDQLVFEWDCSNEGIVIDPETLIPKTAFSGGGERNEYLLPKGQKHHFFYVECGNNGMFGTGRPPNNNQFFHLNKADLVWPNWDARALYIDFWMLSDAARELPNDSWQKHKARHVGNEVMSLFDPEDEASVLKCRDLVHKEYFDKFAYSADVYQKGDPNVATEVFAMGNCHIDTAWLWPFAETHRKIVRSWTSQCTLMEKYPEYQFVASQAQQFKWLWEEHKNFFQDVLIPKIQQSQFFPIGGSWVENDTNIPAGESLCRQFFLGQRFYLKHFGKTSDIFWLPDTFGYSSQIPQIARISGIDKFLTQKLSWNNINNFPHTTFNWVGIDGSQLLTHMPPGNTYTASSHFGDVLRTAKGNKNADVYGSGLMLYGKGDGGGGPTTEMLEKMRRIRSMNNRNGNVIPKVHVGSTISDFYNDILKKTVNGTKLPSWLGELYFEFHRGTYTTQAQVKRLMRTCEIKIHDLEWLATKTSLLYPQDYDYPVNKINRIWEDILLCQFHDVLPGSCIELVYKYEARPMLRGALEEIEKLTSDVLKVLEKKGKPSVPITTVPLARESLHENPCVSSRDGFARLTENKTYVVLSDGKLNVFISKEKGIITSITDVEKDIEFLDRENGRNHLGANQFVLFDDKPLGWQAWDTEVYSVDQYKYISDLKSLDILEKSSKKCSVQAKFNITESCDLVTVITLHERTSDNEHGLIEIDTTVNNWNLTNKFLKVEFPVNVRNDYASYETQFGITKRPTHYNTSWDVAKFEVCHHKFADYSEYSKGVSVINDCKYGFSTHGNLMRLSLLRSPKEPDAHADMGTHHMRYAIFPHFGGLSHQTVHKALEFNFCHRYKIPDVVSKAFDGMICIKGDPNVILSNIKRGDDDKELRSDYSSKRWDQRSMIVRIYEALGGEASATIATDQAVTSVTKIDSLELTSGVALDIRTSPKKSSKEVKIKLKPFEIATYRFVF</sequence>
<dbReference type="GO" id="GO:0034270">
    <property type="term" value="C:Cvt complex"/>
    <property type="evidence" value="ECO:0007669"/>
    <property type="project" value="EnsemblFungi"/>
</dbReference>
<dbReference type="GO" id="GO:0019309">
    <property type="term" value="P:mannose catabolic process"/>
    <property type="evidence" value="ECO:0007669"/>
    <property type="project" value="EnsemblFungi"/>
</dbReference>
<dbReference type="Gene3D" id="3.20.110.10">
    <property type="entry name" value="Glycoside hydrolase 38, N terminal domain"/>
    <property type="match status" value="1"/>
</dbReference>
<organism evidence="10 11">
    <name type="scientific">Lachancea dasiensis</name>
    <dbReference type="NCBI Taxonomy" id="1072105"/>
    <lineage>
        <taxon>Eukaryota</taxon>
        <taxon>Fungi</taxon>
        <taxon>Dikarya</taxon>
        <taxon>Ascomycota</taxon>
        <taxon>Saccharomycotina</taxon>
        <taxon>Saccharomycetes</taxon>
        <taxon>Saccharomycetales</taxon>
        <taxon>Saccharomycetaceae</taxon>
        <taxon>Lachancea</taxon>
    </lineage>
</organism>
<dbReference type="InterPro" id="IPR015341">
    <property type="entry name" value="Glyco_hydro_38_cen"/>
</dbReference>
<dbReference type="InterPro" id="IPR037094">
    <property type="entry name" value="Glyco_hydro_38_cen_sf"/>
</dbReference>
<dbReference type="GO" id="GO:0009313">
    <property type="term" value="P:oligosaccharide catabolic process"/>
    <property type="evidence" value="ECO:0007669"/>
    <property type="project" value="EnsemblFungi"/>
</dbReference>
<evidence type="ECO:0000256" key="6">
    <source>
        <dbReference type="ARBA" id="ARBA00023295"/>
    </source>
</evidence>
<dbReference type="InterPro" id="IPR041147">
    <property type="entry name" value="GH38_C"/>
</dbReference>
<evidence type="ECO:0000256" key="5">
    <source>
        <dbReference type="ARBA" id="ARBA00022801"/>
    </source>
</evidence>
<dbReference type="SUPFAM" id="SSF88688">
    <property type="entry name" value="Families 57/38 glycoside transferase middle domain"/>
    <property type="match status" value="1"/>
</dbReference>
<evidence type="ECO:0000256" key="1">
    <source>
        <dbReference type="ARBA" id="ARBA00000365"/>
    </source>
</evidence>
<keyword evidence="11" id="KW-1185">Reference proteome</keyword>
<reference evidence="11" key="1">
    <citation type="submission" date="2016-03" db="EMBL/GenBank/DDBJ databases">
        <authorList>
            <person name="Devillers H."/>
        </authorList>
    </citation>
    <scope>NUCLEOTIDE SEQUENCE [LARGE SCALE GENOMIC DNA]</scope>
</reference>
<keyword evidence="5" id="KW-0378">Hydrolase</keyword>
<dbReference type="InterPro" id="IPR000602">
    <property type="entry name" value="Glyco_hydro_38_N"/>
</dbReference>
<protein>
    <recommendedName>
        <fullName evidence="8">Alpha-mannosidase</fullName>
        <ecNumber evidence="3">3.2.1.24</ecNumber>
    </recommendedName>
</protein>
<proteinExistence type="inferred from homology"/>
<evidence type="ECO:0000259" key="9">
    <source>
        <dbReference type="SMART" id="SM00872"/>
    </source>
</evidence>
<dbReference type="GO" id="GO:0042149">
    <property type="term" value="P:cellular response to glucose starvation"/>
    <property type="evidence" value="ECO:0007669"/>
    <property type="project" value="EnsemblFungi"/>
</dbReference>
<dbReference type="Pfam" id="PF01074">
    <property type="entry name" value="Glyco_hydro_38N"/>
    <property type="match status" value="1"/>
</dbReference>
<dbReference type="InterPro" id="IPR028995">
    <property type="entry name" value="Glyco_hydro_57/38_cen_sf"/>
</dbReference>
<dbReference type="Pfam" id="PF22907">
    <property type="entry name" value="Ams1-like_1st"/>
    <property type="match status" value="1"/>
</dbReference>
<dbReference type="OrthoDB" id="10261055at2759"/>
<keyword evidence="4" id="KW-0479">Metal-binding</keyword>
<dbReference type="GO" id="GO:0046872">
    <property type="term" value="F:metal ion binding"/>
    <property type="evidence" value="ECO:0007669"/>
    <property type="project" value="UniProtKB-KW"/>
</dbReference>
<dbReference type="InterPro" id="IPR011013">
    <property type="entry name" value="Gal_mutarotase_sf_dom"/>
</dbReference>
<dbReference type="PANTHER" id="PTHR46017">
    <property type="entry name" value="ALPHA-MANNOSIDASE 2C1"/>
    <property type="match status" value="1"/>
</dbReference>
<evidence type="ECO:0000256" key="2">
    <source>
        <dbReference type="ARBA" id="ARBA00009792"/>
    </source>
</evidence>
<dbReference type="FunFam" id="3.20.110.10:FF:000002">
    <property type="entry name" value="alpha-mannosidase 2C1 isoform X1"/>
    <property type="match status" value="1"/>
</dbReference>
<dbReference type="FunFam" id="1.20.1270.50:FF:000004">
    <property type="entry name" value="alpha-mannosidase 2C1 isoform X1"/>
    <property type="match status" value="1"/>
</dbReference>
<dbReference type="GO" id="GO:0030246">
    <property type="term" value="F:carbohydrate binding"/>
    <property type="evidence" value="ECO:0007669"/>
    <property type="project" value="InterPro"/>
</dbReference>
<evidence type="ECO:0000256" key="7">
    <source>
        <dbReference type="ARBA" id="ARBA00054985"/>
    </source>
</evidence>